<name>E4YA70_OIKDI</name>
<dbReference type="Gene3D" id="3.60.10.10">
    <property type="entry name" value="Endonuclease/exonuclease/phosphatase"/>
    <property type="match status" value="1"/>
</dbReference>
<dbReference type="Proteomes" id="UP000011014">
    <property type="component" value="Unassembled WGS sequence"/>
</dbReference>
<feature type="domain" description="Reverse transcriptase" evidence="2">
    <location>
        <begin position="1317"/>
        <end position="1586"/>
    </location>
</feature>
<evidence type="ECO:0000256" key="1">
    <source>
        <dbReference type="SAM" id="MobiDB-lite"/>
    </source>
</evidence>
<accession>E4YA70</accession>
<dbReference type="SUPFAM" id="SSF56672">
    <property type="entry name" value="DNA/RNA polymerases"/>
    <property type="match status" value="1"/>
</dbReference>
<evidence type="ECO:0000259" key="2">
    <source>
        <dbReference type="PROSITE" id="PS50878"/>
    </source>
</evidence>
<dbReference type="InterPro" id="IPR043502">
    <property type="entry name" value="DNA/RNA_pol_sf"/>
</dbReference>
<organism evidence="3">
    <name type="scientific">Oikopleura dioica</name>
    <name type="common">Tunicate</name>
    <dbReference type="NCBI Taxonomy" id="34765"/>
    <lineage>
        <taxon>Eukaryota</taxon>
        <taxon>Metazoa</taxon>
        <taxon>Chordata</taxon>
        <taxon>Tunicata</taxon>
        <taxon>Appendicularia</taxon>
        <taxon>Copelata</taxon>
        <taxon>Oikopleuridae</taxon>
        <taxon>Oikopleura</taxon>
    </lineage>
</organism>
<dbReference type="Pfam" id="PF00078">
    <property type="entry name" value="RVT_1"/>
    <property type="match status" value="1"/>
</dbReference>
<dbReference type="InterPro" id="IPR000477">
    <property type="entry name" value="RT_dom"/>
</dbReference>
<evidence type="ECO:0000313" key="3">
    <source>
        <dbReference type="EMBL" id="CBY32457.1"/>
    </source>
</evidence>
<dbReference type="SUPFAM" id="SSF56219">
    <property type="entry name" value="DNase I-like"/>
    <property type="match status" value="1"/>
</dbReference>
<sequence length="1729" mass="198439">MEVKKPDGSMRNMDMMEMEVSCEIDQINRMQWLDKSQSPPNSDGHSLLDISADFLSAESEQEAFAHYGALENNQLPLNTIAEEASPHGERLVEKSTEFVSADSQNVSMNSLQKGSKINELPKEEQRMALKRKNEYDGEYILDSDGRVLDEVDIPPGTNDTLNFPFDFELDSIEGIEEEPIRRFDRRNSMLRTTARSFSTPKGTPLKRRRKSTLPKNSNQELPSPIRATSGRRIRRTVSSSECSVIADSLLSKTPIRSGSLDNIRPPRAAKNKARVRNEALMTQVFGESDSSMAESGTNSYLEDDGPTYVSLDEQDDFFKWKSDTDGVRGKFLFTHPEFMKRLKPTKFDKRTHEEFLADLAEIGKIMEEEFQNENKKGFIEKKVHIRTSYGRYSHVDQKHMPKLEKLINGPSESMTIREYVNLGGHQFIKNNFSDYCKEVAKARQERRRLYDWFTLKKGTRMEHAKDKYVSLLVAMARKGIWKLEQAISGNMEQAIQKARMTSPEKRSEIAEFQTQLKILAETMDNKEKLKELWLSNPSLIYNVIPRPSSQEMVNLMFDSILNTGAKSQKLESIGKARMLIWREAQKRGMILSFRSISRREIRSFLADKIQMEENADTGTPISVIQVSEWLKYLPRKYLQIIDSTIFNLILMNTKFEPHEINFENFEKIWRDKKGRKIISPILNFLNRGPTNMLKLIYKEVEIDHLTNKVLRTRSKESQSKSDLNEEEMIRKELDEGKIPKKRLPRDIPTPLRLINLELGCNSKNVKDFKAEMGRIMDEIQGNSKPTGGNGKNEIINPSNSDIAELMAKCNERNDLLKSKERTVTMISTNPGRIDTSSIRNILDHYPGIDILLVNELFASTEMLNDPATIPVDYKVFYNDSCPDGYIYSAILVRKDIADLVTQLENIGTITTIKLKLDKNRSCNISCVYRNIERSDATCFYERVYNTNYLIFAEWIEKCLNLAKVDNADTIICGDWNLDLLSPRACDKKLLVEKLNKLLKNHTNVIKFNTFFRKNCLASAIDYFFMQKAKGTKVKALNMNKEPLCHDGHTGHEIKCKLTGLSPEFEIKMSTKYNEDGMFRDSIKEAESLRILKIQDPNEYIEESFKCISRIVENNQYTIAKISPKVKLTKRSQPEDTKMYYAALNFIHRHIYDTENNSEFTFEEDERMMLTNLTKKIGVFLKKMQKRDNAYLCGVIENECKNPISAAWKITSELLVEPPVRILEENVEELMTEVQNLQKATTLDPNTYSKHTFKPKHKVKIKEFSVHVNQQKGDKTSILQEYNKLKGFTKGSTGISKNVLDKFHVSSFYDLVIKPIMLAVEKGLYPECWRTNRTIILPKKSGIRPISISELFAKILEKIIIGQITDFVENNGLLPSEQSGFRAKVSTGTSLAAVNLFACKAMDRNETVSLVAVDMRNAFGTPHHQNLVKCFANLFEGKALDIISSSLERWAIVNKDGAFSRREKMEEYGVPQGSVCSPTLFCLYISEIINILNQNDDNAKINIFADDTIISVKGKNFEEMKDRAEIMIRKLDAKLVDIGLQLVPEKTNILIFDNKNDQNDAEVTLGLKVADQTIEASKTLKYLGSTITNHKGKMSYELNNAQKINKMKIMVNRIRSIKNYVGKKAADTMHRAYSMGVINHNLDILPKWKAGNHNKAQRLYVKGLGATKNTNWFKCEKEFEKVKEEQRIALLTKSGHPTLFESQIKLYHAQLHKILRFRKNECLLVRNWGQ</sequence>
<dbReference type="PROSITE" id="PS50878">
    <property type="entry name" value="RT_POL"/>
    <property type="match status" value="1"/>
</dbReference>
<dbReference type="EMBL" id="FN654354">
    <property type="protein sequence ID" value="CBY32457.1"/>
    <property type="molecule type" value="Genomic_DNA"/>
</dbReference>
<protein>
    <recommendedName>
        <fullName evidence="2">Reverse transcriptase domain-containing protein</fullName>
    </recommendedName>
</protein>
<feature type="region of interest" description="Disordered" evidence="1">
    <location>
        <begin position="185"/>
        <end position="233"/>
    </location>
</feature>
<reference evidence="3" key="1">
    <citation type="journal article" date="2010" name="Science">
        <title>Plasticity of animal genome architecture unmasked by rapid evolution of a pelagic tunicate.</title>
        <authorList>
            <person name="Denoeud F."/>
            <person name="Henriet S."/>
            <person name="Mungpakdee S."/>
            <person name="Aury J.M."/>
            <person name="Da Silva C."/>
            <person name="Brinkmann H."/>
            <person name="Mikhaleva J."/>
            <person name="Olsen L.C."/>
            <person name="Jubin C."/>
            <person name="Canestro C."/>
            <person name="Bouquet J.M."/>
            <person name="Danks G."/>
            <person name="Poulain J."/>
            <person name="Campsteijn C."/>
            <person name="Adamski M."/>
            <person name="Cross I."/>
            <person name="Yadetie F."/>
            <person name="Muffato M."/>
            <person name="Louis A."/>
            <person name="Butcher S."/>
            <person name="Tsagkogeorga G."/>
            <person name="Konrad A."/>
            <person name="Singh S."/>
            <person name="Jensen M.F."/>
            <person name="Cong E.H."/>
            <person name="Eikeseth-Otteraa H."/>
            <person name="Noel B."/>
            <person name="Anthouard V."/>
            <person name="Porcel B.M."/>
            <person name="Kachouri-Lafond R."/>
            <person name="Nishino A."/>
            <person name="Ugolini M."/>
            <person name="Chourrout P."/>
            <person name="Nishida H."/>
            <person name="Aasland R."/>
            <person name="Huzurbazar S."/>
            <person name="Westhof E."/>
            <person name="Delsuc F."/>
            <person name="Lehrach H."/>
            <person name="Reinhardt R."/>
            <person name="Weissenbach J."/>
            <person name="Roy S.W."/>
            <person name="Artiguenave F."/>
            <person name="Postlethwait J.H."/>
            <person name="Manak J.R."/>
            <person name="Thompson E.M."/>
            <person name="Jaillon O."/>
            <person name="Du Pasquier L."/>
            <person name="Boudinot P."/>
            <person name="Liberles D.A."/>
            <person name="Volff J.N."/>
            <person name="Philippe H."/>
            <person name="Lenhard B."/>
            <person name="Roest Crollius H."/>
            <person name="Wincker P."/>
            <person name="Chourrout D."/>
        </authorList>
    </citation>
    <scope>NUCLEOTIDE SEQUENCE [LARGE SCALE GENOMIC DNA]</scope>
</reference>
<dbReference type="InterPro" id="IPR036691">
    <property type="entry name" value="Endo/exonu/phosph_ase_sf"/>
</dbReference>
<dbReference type="PANTHER" id="PTHR19446">
    <property type="entry name" value="REVERSE TRANSCRIPTASES"/>
    <property type="match status" value="1"/>
</dbReference>
<proteinExistence type="predicted"/>
<gene>
    <name evidence="3" type="ORF">GSOID_T00030888001</name>
</gene>
<dbReference type="CDD" id="cd01650">
    <property type="entry name" value="RT_nLTR_like"/>
    <property type="match status" value="1"/>
</dbReference>
<feature type="compositionally biased region" description="Polar residues" evidence="1">
    <location>
        <begin position="189"/>
        <end position="201"/>
    </location>
</feature>